<accession>A0A3Q7XHZ2</accession>
<feature type="domain" description="Survival Motor Neuron Gemin2-binding" evidence="1">
    <location>
        <begin position="1"/>
        <end position="29"/>
    </location>
</feature>
<dbReference type="STRING" id="3827.A0A3Q7XHZ2"/>
<gene>
    <name evidence="3" type="primary">LOC101514100</name>
</gene>
<organism evidence="2 3">
    <name type="scientific">Cicer arietinum</name>
    <name type="common">Chickpea</name>
    <name type="synonym">Garbanzo</name>
    <dbReference type="NCBI Taxonomy" id="3827"/>
    <lineage>
        <taxon>Eukaryota</taxon>
        <taxon>Viridiplantae</taxon>
        <taxon>Streptophyta</taxon>
        <taxon>Embryophyta</taxon>
        <taxon>Tracheophyta</taxon>
        <taxon>Spermatophyta</taxon>
        <taxon>Magnoliopsida</taxon>
        <taxon>eudicotyledons</taxon>
        <taxon>Gunneridae</taxon>
        <taxon>Pentapetalae</taxon>
        <taxon>rosids</taxon>
        <taxon>fabids</taxon>
        <taxon>Fabales</taxon>
        <taxon>Fabaceae</taxon>
        <taxon>Papilionoideae</taxon>
        <taxon>50 kb inversion clade</taxon>
        <taxon>NPAAA clade</taxon>
        <taxon>Hologalegina</taxon>
        <taxon>IRL clade</taxon>
        <taxon>Cicereae</taxon>
        <taxon>Cicer</taxon>
    </lineage>
</organism>
<dbReference type="Pfam" id="PF20636">
    <property type="entry name" value="SMN_G2-BD"/>
    <property type="match status" value="1"/>
</dbReference>
<evidence type="ECO:0000259" key="1">
    <source>
        <dbReference type="Pfam" id="PF20636"/>
    </source>
</evidence>
<evidence type="ECO:0000313" key="3">
    <source>
        <dbReference type="RefSeq" id="XP_027193319.1"/>
    </source>
</evidence>
<sequence>MGKDGYLWDDSALINAFDNALSTYKKMHSPSKNNDTSIQESEQVIQENYSNAEIANTTRDVEEKSNVHATDSIETSYVSNLEENYQPCLDSKNGQGFDDYNQLIAQYYELEEKRLKILDQINQYGDLNHQYAATASNSGVQYSNAQDYSMYTPQVEVSDPNVVCSCCPCFSQCALDACASVPGCSVGGPCAGKPCNDYTAEKGSKMLIPCEDGKIHEMAMGAVERALSTIRTTISGDFDVNEEKEKKNYEQVSDSGTDLNAVLTAWYSAGFFTGKVIAEYDPTHFYKME</sequence>
<dbReference type="Proteomes" id="UP000087171">
    <property type="component" value="Chromosome Ca8"/>
</dbReference>
<reference evidence="3" key="2">
    <citation type="submission" date="2025-08" db="UniProtKB">
        <authorList>
            <consortium name="RefSeq"/>
        </authorList>
    </citation>
    <scope>IDENTIFICATION</scope>
    <source>
        <tissue evidence="3">Etiolated seedlings</tissue>
    </source>
</reference>
<protein>
    <submittedName>
        <fullName evidence="3">Uncharacterized protein LOC101514100 isoform X1</fullName>
    </submittedName>
</protein>
<reference evidence="2" key="1">
    <citation type="journal article" date="2013" name="Nat. Biotechnol.">
        <title>Draft genome sequence of chickpea (Cicer arietinum) provides a resource for trait improvement.</title>
        <authorList>
            <person name="Varshney R.K."/>
            <person name="Song C."/>
            <person name="Saxena R.K."/>
            <person name="Azam S."/>
            <person name="Yu S."/>
            <person name="Sharpe A.G."/>
            <person name="Cannon S."/>
            <person name="Baek J."/>
            <person name="Rosen B.D."/>
            <person name="Tar'an B."/>
            <person name="Millan T."/>
            <person name="Zhang X."/>
            <person name="Ramsay L.D."/>
            <person name="Iwata A."/>
            <person name="Wang Y."/>
            <person name="Nelson W."/>
            <person name="Farmer A.D."/>
            <person name="Gaur P.M."/>
            <person name="Soderlund C."/>
            <person name="Penmetsa R.V."/>
            <person name="Xu C."/>
            <person name="Bharti A.K."/>
            <person name="He W."/>
            <person name="Winter P."/>
            <person name="Zhao S."/>
            <person name="Hane J.K."/>
            <person name="Carrasquilla-Garcia N."/>
            <person name="Condie J.A."/>
            <person name="Upadhyaya H.D."/>
            <person name="Luo M.C."/>
            <person name="Thudi M."/>
            <person name="Gowda C.L."/>
            <person name="Singh N.P."/>
            <person name="Lichtenzveig J."/>
            <person name="Gali K.K."/>
            <person name="Rubio J."/>
            <person name="Nadarajan N."/>
            <person name="Dolezel J."/>
            <person name="Bansal K.C."/>
            <person name="Xu X."/>
            <person name="Edwards D."/>
            <person name="Zhang G."/>
            <person name="Kahl G."/>
            <person name="Gil J."/>
            <person name="Singh K.B."/>
            <person name="Datta S.K."/>
            <person name="Jackson S.A."/>
            <person name="Wang J."/>
            <person name="Cook D.R."/>
        </authorList>
    </citation>
    <scope>NUCLEOTIDE SEQUENCE [LARGE SCALE GENOMIC DNA]</scope>
    <source>
        <strain evidence="2">cv. CDC Frontier</strain>
    </source>
</reference>
<evidence type="ECO:0000313" key="2">
    <source>
        <dbReference type="Proteomes" id="UP000087171"/>
    </source>
</evidence>
<dbReference type="AlphaFoldDB" id="A0A3Q7XHZ2"/>
<dbReference type="CDD" id="cd22851">
    <property type="entry name" value="SMN_N"/>
    <property type="match status" value="1"/>
</dbReference>
<keyword evidence="2" id="KW-1185">Reference proteome</keyword>
<dbReference type="OrthoDB" id="197400at2759"/>
<name>A0A3Q7XHZ2_CICAR</name>
<proteinExistence type="predicted"/>
<dbReference type="RefSeq" id="XP_027193319.1">
    <property type="nucleotide sequence ID" value="XM_027337518.1"/>
</dbReference>
<dbReference type="PANTHER" id="PTHR39267:SF1">
    <property type="entry name" value="SURVIVAL MOTOR NEURON PROTEIN"/>
    <property type="match status" value="1"/>
</dbReference>
<dbReference type="PANTHER" id="PTHR39267">
    <property type="entry name" value="SURVIVAL MOTOR NEURON-LIKE PROTEIN 1"/>
    <property type="match status" value="1"/>
</dbReference>
<dbReference type="InterPro" id="IPR040424">
    <property type="entry name" value="Smn1"/>
</dbReference>
<dbReference type="InterPro" id="IPR049481">
    <property type="entry name" value="SMN_G2-BD"/>
</dbReference>